<dbReference type="Proteomes" id="UP001206925">
    <property type="component" value="Unassembled WGS sequence"/>
</dbReference>
<dbReference type="EMBL" id="JAMZMK010007602">
    <property type="protein sequence ID" value="KAI7744051.1"/>
    <property type="molecule type" value="Genomic_DNA"/>
</dbReference>
<gene>
    <name evidence="2" type="ORF">M8C21_013620</name>
</gene>
<proteinExistence type="predicted"/>
<sequence length="161" mass="18518">MMRSLQPTRPPTYAHSLLYHHRFLVSGFGFYKCCELTKRGSRSNCNFIKNRAVDGDSEFEIDPDKARDALRQLDQQLDLISNKQDNPVPKIKASSPYNTRDEVTKEVQDPEAFLPYAFFGLLVFTIFYNILFIKVIKPSVDVPQELAPVRSSIMSQILKDE</sequence>
<accession>A0AAD5CP70</accession>
<feature type="transmembrane region" description="Helical" evidence="1">
    <location>
        <begin position="113"/>
        <end position="133"/>
    </location>
</feature>
<dbReference type="GO" id="GO:0009535">
    <property type="term" value="C:chloroplast thylakoid membrane"/>
    <property type="evidence" value="ECO:0007669"/>
    <property type="project" value="TreeGrafter"/>
</dbReference>
<comment type="caution">
    <text evidence="2">The sequence shown here is derived from an EMBL/GenBank/DDBJ whole genome shotgun (WGS) entry which is preliminary data.</text>
</comment>
<reference evidence="2" key="1">
    <citation type="submission" date="2022-06" db="EMBL/GenBank/DDBJ databases">
        <title>Uncovering the hologenomic basis of an extraordinary plant invasion.</title>
        <authorList>
            <person name="Bieker V.C."/>
            <person name="Martin M.D."/>
            <person name="Gilbert T."/>
            <person name="Hodgins K."/>
            <person name="Battlay P."/>
            <person name="Petersen B."/>
            <person name="Wilson J."/>
        </authorList>
    </citation>
    <scope>NUCLEOTIDE SEQUENCE</scope>
    <source>
        <strain evidence="2">AA19_3_7</strain>
        <tissue evidence="2">Leaf</tissue>
    </source>
</reference>
<evidence type="ECO:0000313" key="2">
    <source>
        <dbReference type="EMBL" id="KAI7744051.1"/>
    </source>
</evidence>
<keyword evidence="3" id="KW-1185">Reference proteome</keyword>
<keyword evidence="1" id="KW-0812">Transmembrane</keyword>
<name>A0AAD5CP70_AMBAR</name>
<evidence type="ECO:0000256" key="1">
    <source>
        <dbReference type="SAM" id="Phobius"/>
    </source>
</evidence>
<dbReference type="AlphaFoldDB" id="A0AAD5CP70"/>
<keyword evidence="1" id="KW-0472">Membrane</keyword>
<organism evidence="2 3">
    <name type="scientific">Ambrosia artemisiifolia</name>
    <name type="common">Common ragweed</name>
    <dbReference type="NCBI Taxonomy" id="4212"/>
    <lineage>
        <taxon>Eukaryota</taxon>
        <taxon>Viridiplantae</taxon>
        <taxon>Streptophyta</taxon>
        <taxon>Embryophyta</taxon>
        <taxon>Tracheophyta</taxon>
        <taxon>Spermatophyta</taxon>
        <taxon>Magnoliopsida</taxon>
        <taxon>eudicotyledons</taxon>
        <taxon>Gunneridae</taxon>
        <taxon>Pentapetalae</taxon>
        <taxon>asterids</taxon>
        <taxon>campanulids</taxon>
        <taxon>Asterales</taxon>
        <taxon>Asteraceae</taxon>
        <taxon>Asteroideae</taxon>
        <taxon>Heliantheae alliance</taxon>
        <taxon>Heliantheae</taxon>
        <taxon>Ambrosia</taxon>
    </lineage>
</organism>
<keyword evidence="1" id="KW-1133">Transmembrane helix</keyword>
<dbReference type="PANTHER" id="PTHR37716">
    <property type="entry name" value="OS07G0568900 PROTEIN"/>
    <property type="match status" value="1"/>
</dbReference>
<protein>
    <submittedName>
        <fullName evidence="2">Uncharacterized protein</fullName>
    </submittedName>
</protein>
<dbReference type="PANTHER" id="PTHR37716:SF1">
    <property type="entry name" value="OS07G0568900 PROTEIN"/>
    <property type="match status" value="1"/>
</dbReference>
<evidence type="ECO:0000313" key="3">
    <source>
        <dbReference type="Proteomes" id="UP001206925"/>
    </source>
</evidence>